<dbReference type="Gene3D" id="3.30.1150.10">
    <property type="match status" value="1"/>
</dbReference>
<name>A0ABY4RA38_9GAMM</name>
<feature type="compositionally biased region" description="Low complexity" evidence="1">
    <location>
        <begin position="123"/>
        <end position="146"/>
    </location>
</feature>
<evidence type="ECO:0000256" key="1">
    <source>
        <dbReference type="SAM" id="MobiDB-lite"/>
    </source>
</evidence>
<evidence type="ECO:0000313" key="2">
    <source>
        <dbReference type="EMBL" id="UQY43570.1"/>
    </source>
</evidence>
<dbReference type="EMBL" id="CP082904">
    <property type="protein sequence ID" value="UQY43570.1"/>
    <property type="molecule type" value="Genomic_DNA"/>
</dbReference>
<proteinExistence type="predicted"/>
<feature type="compositionally biased region" description="Polar residues" evidence="1">
    <location>
        <begin position="111"/>
        <end position="122"/>
    </location>
</feature>
<dbReference type="Proteomes" id="UP001056635">
    <property type="component" value="Chromosome"/>
</dbReference>
<sequence length="250" mass="27222">MYALYRSRHMLSWLPALAAAGWMLWINQQVTLKVQPRYDESTMELVLAEPPVSETPAEPEPEPEPTPQPEPEPPPVADPLPEPIAAPQPVVPPQPQPKPKPKAVAQPKPRPQTTPRSQPAPVTQTRTAAQAPSAAAPRPSAASSNAANAGALENGYLQALRRDLEQRKRYPTGRQASLERPEGSVEIWLEVDRSGRVIASGIVSKARSMLLNRAASSSLQSISQLKPFPEGAFAGQSRKRFTATFNYRAP</sequence>
<gene>
    <name evidence="2" type="ORF">K6958_17120</name>
</gene>
<organism evidence="2 3">
    <name type="scientific">Mixta hanseatica</name>
    <dbReference type="NCBI Taxonomy" id="2872648"/>
    <lineage>
        <taxon>Bacteria</taxon>
        <taxon>Pseudomonadati</taxon>
        <taxon>Pseudomonadota</taxon>
        <taxon>Gammaproteobacteria</taxon>
        <taxon>Enterobacterales</taxon>
        <taxon>Erwiniaceae</taxon>
        <taxon>Mixta</taxon>
    </lineage>
</organism>
<dbReference type="SUPFAM" id="SSF74653">
    <property type="entry name" value="TolA/TonB C-terminal domain"/>
    <property type="match status" value="1"/>
</dbReference>
<accession>A0ABY4RA38</accession>
<dbReference type="RefSeq" id="WP_249892238.1">
    <property type="nucleotide sequence ID" value="NZ_CP082904.1"/>
</dbReference>
<keyword evidence="3" id="KW-1185">Reference proteome</keyword>
<protein>
    <submittedName>
        <fullName evidence="2">Energy transducer TonB</fullName>
    </submittedName>
</protein>
<feature type="compositionally biased region" description="Pro residues" evidence="1">
    <location>
        <begin position="64"/>
        <end position="98"/>
    </location>
</feature>
<reference evidence="2" key="1">
    <citation type="submission" date="2021-09" db="EMBL/GenBank/DDBJ databases">
        <title>First case of bloodstream infection caused by Mixta hanseatica sp. nov., a member of the Erwiniaceae family.</title>
        <authorList>
            <person name="Both A."/>
            <person name="Huang J."/>
            <person name="Wenzel P."/>
            <person name="Aepfelbacher M."/>
            <person name="Rohde H."/>
            <person name="Christner M."/>
            <person name="Hentschke M."/>
        </authorList>
    </citation>
    <scope>NUCLEOTIDE SEQUENCE</scope>
    <source>
        <strain evidence="2">X22927</strain>
    </source>
</reference>
<feature type="region of interest" description="Disordered" evidence="1">
    <location>
        <begin position="48"/>
        <end position="146"/>
    </location>
</feature>
<evidence type="ECO:0000313" key="3">
    <source>
        <dbReference type="Proteomes" id="UP001056635"/>
    </source>
</evidence>